<dbReference type="InterPro" id="IPR029063">
    <property type="entry name" value="SAM-dependent_MTases_sf"/>
</dbReference>
<name>A0ABU0WUC1_9PSEU</name>
<protein>
    <submittedName>
        <fullName evidence="3">Uncharacterized protein</fullName>
    </submittedName>
</protein>
<evidence type="ECO:0000313" key="3">
    <source>
        <dbReference type="EMBL" id="MDQ2583449.1"/>
    </source>
</evidence>
<dbReference type="PANTHER" id="PTHR43619">
    <property type="entry name" value="S-ADENOSYL-L-METHIONINE-DEPENDENT METHYLTRANSFERASE YKTD-RELATED"/>
    <property type="match status" value="1"/>
</dbReference>
<dbReference type="RefSeq" id="WP_306744501.1">
    <property type="nucleotide sequence ID" value="NZ_NSDM01000001.1"/>
</dbReference>
<evidence type="ECO:0000256" key="2">
    <source>
        <dbReference type="ARBA" id="ARBA00022679"/>
    </source>
</evidence>
<dbReference type="PANTHER" id="PTHR43619:SF2">
    <property type="entry name" value="S-ADENOSYL-L-METHIONINE-DEPENDENT METHYLTRANSFERASES SUPERFAMILY PROTEIN"/>
    <property type="match status" value="1"/>
</dbReference>
<sequence>MEVDLTGAPETMPATLYARALDARAARPVLGDAAALEAVGRIEYAFGRTGINAGTAAGVAMRAKLLDGWTREFLAAHPSATVLHLACGLDTRARRVAFGGGVRRVDVELPEVAALRERLLPAPPGDYRLGWCTPPSRRRGGWTRCPPTGRWWSSPRA</sequence>
<evidence type="ECO:0000313" key="4">
    <source>
        <dbReference type="Proteomes" id="UP001225605"/>
    </source>
</evidence>
<reference evidence="3 4" key="1">
    <citation type="submission" date="2017-06" db="EMBL/GenBank/DDBJ databases">
        <title>Cultured bacterium strain Saccharothrix yanglingensis Hhs.015.</title>
        <authorList>
            <person name="Xia Y."/>
        </authorList>
    </citation>
    <scope>NUCLEOTIDE SEQUENCE [LARGE SCALE GENOMIC DNA]</scope>
    <source>
        <strain evidence="3 4">Hhs.015</strain>
    </source>
</reference>
<proteinExistence type="predicted"/>
<organism evidence="3 4">
    <name type="scientific">Saccharothrix yanglingensis</name>
    <dbReference type="NCBI Taxonomy" id="659496"/>
    <lineage>
        <taxon>Bacteria</taxon>
        <taxon>Bacillati</taxon>
        <taxon>Actinomycetota</taxon>
        <taxon>Actinomycetes</taxon>
        <taxon>Pseudonocardiales</taxon>
        <taxon>Pseudonocardiaceae</taxon>
        <taxon>Saccharothrix</taxon>
    </lineage>
</organism>
<dbReference type="Proteomes" id="UP001225605">
    <property type="component" value="Unassembled WGS sequence"/>
</dbReference>
<gene>
    <name evidence="3" type="ORF">CKY47_05520</name>
</gene>
<dbReference type="EMBL" id="NSDM01000001">
    <property type="protein sequence ID" value="MDQ2583449.1"/>
    <property type="molecule type" value="Genomic_DNA"/>
</dbReference>
<dbReference type="Pfam" id="PF04072">
    <property type="entry name" value="LCM"/>
    <property type="match status" value="1"/>
</dbReference>
<keyword evidence="1" id="KW-0489">Methyltransferase</keyword>
<keyword evidence="4" id="KW-1185">Reference proteome</keyword>
<dbReference type="Gene3D" id="3.40.50.150">
    <property type="entry name" value="Vaccinia Virus protein VP39"/>
    <property type="match status" value="1"/>
</dbReference>
<accession>A0ABU0WUC1</accession>
<dbReference type="SUPFAM" id="SSF53335">
    <property type="entry name" value="S-adenosyl-L-methionine-dependent methyltransferases"/>
    <property type="match status" value="1"/>
</dbReference>
<keyword evidence="2" id="KW-0808">Transferase</keyword>
<evidence type="ECO:0000256" key="1">
    <source>
        <dbReference type="ARBA" id="ARBA00022603"/>
    </source>
</evidence>
<dbReference type="InterPro" id="IPR007213">
    <property type="entry name" value="Ppm1/Ppm2/Tcmp"/>
</dbReference>
<comment type="caution">
    <text evidence="3">The sequence shown here is derived from an EMBL/GenBank/DDBJ whole genome shotgun (WGS) entry which is preliminary data.</text>
</comment>